<protein>
    <recommendedName>
        <fullName evidence="2">Ig-like domain-containing protein</fullName>
    </recommendedName>
</protein>
<dbReference type="PANTHER" id="PTHR23278:SF32">
    <property type="entry name" value="NEUROMUSCULIN, ISOFORM E"/>
    <property type="match status" value="1"/>
</dbReference>
<dbReference type="SUPFAM" id="SSF48726">
    <property type="entry name" value="Immunoglobulin"/>
    <property type="match status" value="1"/>
</dbReference>
<evidence type="ECO:0000259" key="2">
    <source>
        <dbReference type="PROSITE" id="PS50835"/>
    </source>
</evidence>
<keyword evidence="1" id="KW-1015">Disulfide bond</keyword>
<proteinExistence type="predicted"/>
<evidence type="ECO:0000313" key="4">
    <source>
        <dbReference type="Proteomes" id="UP000499080"/>
    </source>
</evidence>
<dbReference type="Proteomes" id="UP000499080">
    <property type="component" value="Unassembled WGS sequence"/>
</dbReference>
<accession>A0A4Y2L5U4</accession>
<dbReference type="InterPro" id="IPR013783">
    <property type="entry name" value="Ig-like_fold"/>
</dbReference>
<feature type="domain" description="Ig-like" evidence="2">
    <location>
        <begin position="69"/>
        <end position="160"/>
    </location>
</feature>
<gene>
    <name evidence="3" type="ORF">AVEN_265804_1</name>
</gene>
<keyword evidence="4" id="KW-1185">Reference proteome</keyword>
<evidence type="ECO:0000313" key="3">
    <source>
        <dbReference type="EMBL" id="GBN08976.1"/>
    </source>
</evidence>
<dbReference type="AlphaFoldDB" id="A0A4Y2L5U4"/>
<dbReference type="Pfam" id="PF08205">
    <property type="entry name" value="C2-set_2"/>
    <property type="match status" value="1"/>
</dbReference>
<dbReference type="InterPro" id="IPR013162">
    <property type="entry name" value="CD80_C2-set"/>
</dbReference>
<name>A0A4Y2L5U4_ARAVE</name>
<dbReference type="InterPro" id="IPR036179">
    <property type="entry name" value="Ig-like_dom_sf"/>
</dbReference>
<dbReference type="EMBL" id="BGPR01005310">
    <property type="protein sequence ID" value="GBN08976.1"/>
    <property type="molecule type" value="Genomic_DNA"/>
</dbReference>
<sequence length="187" mass="20693">MRHFKTLLLPLISWRINKDAGMANAQTCETVYQRFPNRGTCTEGPFGGTRNQSWEKGSKKTQGIKKIRPASLHVRGPTTPVVAGEMVSLTCTVEGARPAANITWYNRSEVIGPQPMTAMDLMSDGTYRTASSLVLVASRYDHKGEFFCKGINEVLRKRLEAPLLQATTLEVLCKNGFLFINGVNISN</sequence>
<dbReference type="PROSITE" id="PS50835">
    <property type="entry name" value="IG_LIKE"/>
    <property type="match status" value="1"/>
</dbReference>
<dbReference type="InterPro" id="IPR007110">
    <property type="entry name" value="Ig-like_dom"/>
</dbReference>
<dbReference type="PANTHER" id="PTHR23278">
    <property type="entry name" value="SIDESTEP PROTEIN"/>
    <property type="match status" value="1"/>
</dbReference>
<organism evidence="3 4">
    <name type="scientific">Araneus ventricosus</name>
    <name type="common">Orbweaver spider</name>
    <name type="synonym">Epeira ventricosa</name>
    <dbReference type="NCBI Taxonomy" id="182803"/>
    <lineage>
        <taxon>Eukaryota</taxon>
        <taxon>Metazoa</taxon>
        <taxon>Ecdysozoa</taxon>
        <taxon>Arthropoda</taxon>
        <taxon>Chelicerata</taxon>
        <taxon>Arachnida</taxon>
        <taxon>Araneae</taxon>
        <taxon>Araneomorphae</taxon>
        <taxon>Entelegynae</taxon>
        <taxon>Araneoidea</taxon>
        <taxon>Araneidae</taxon>
        <taxon>Araneus</taxon>
    </lineage>
</organism>
<reference evidence="3 4" key="1">
    <citation type="journal article" date="2019" name="Sci. Rep.">
        <title>Orb-weaving spider Araneus ventricosus genome elucidates the spidroin gene catalogue.</title>
        <authorList>
            <person name="Kono N."/>
            <person name="Nakamura H."/>
            <person name="Ohtoshi R."/>
            <person name="Moran D.A.P."/>
            <person name="Shinohara A."/>
            <person name="Yoshida Y."/>
            <person name="Fujiwara M."/>
            <person name="Mori M."/>
            <person name="Tomita M."/>
            <person name="Arakawa K."/>
        </authorList>
    </citation>
    <scope>NUCLEOTIDE SEQUENCE [LARGE SCALE GENOMIC DNA]</scope>
</reference>
<dbReference type="Gene3D" id="2.60.40.10">
    <property type="entry name" value="Immunoglobulins"/>
    <property type="match status" value="1"/>
</dbReference>
<dbReference type="OrthoDB" id="6511817at2759"/>
<comment type="caution">
    <text evidence="3">The sequence shown here is derived from an EMBL/GenBank/DDBJ whole genome shotgun (WGS) entry which is preliminary data.</text>
</comment>
<evidence type="ECO:0000256" key="1">
    <source>
        <dbReference type="ARBA" id="ARBA00023157"/>
    </source>
</evidence>